<dbReference type="Gene3D" id="3.40.50.300">
    <property type="entry name" value="P-loop containing nucleotide triphosphate hydrolases"/>
    <property type="match status" value="1"/>
</dbReference>
<organism evidence="2 3">
    <name type="scientific">Blautia intestinalis</name>
    <dbReference type="NCBI Taxonomy" id="2763028"/>
    <lineage>
        <taxon>Bacteria</taxon>
        <taxon>Bacillati</taxon>
        <taxon>Bacillota</taxon>
        <taxon>Clostridia</taxon>
        <taxon>Lachnospirales</taxon>
        <taxon>Lachnospiraceae</taxon>
        <taxon>Blautia</taxon>
    </lineage>
</organism>
<feature type="domain" description="Phosphoribulokinase/uridine kinase" evidence="1">
    <location>
        <begin position="2"/>
        <end position="155"/>
    </location>
</feature>
<keyword evidence="2" id="KW-0808">Transferase</keyword>
<comment type="caution">
    <text evidence="2">The sequence shown here is derived from an EMBL/GenBank/DDBJ whole genome shotgun (WGS) entry which is preliminary data.</text>
</comment>
<protein>
    <submittedName>
        <fullName evidence="2">Adenylylsulfate kinase</fullName>
    </submittedName>
</protein>
<dbReference type="GO" id="GO:0016301">
    <property type="term" value="F:kinase activity"/>
    <property type="evidence" value="ECO:0007669"/>
    <property type="project" value="UniProtKB-KW"/>
</dbReference>
<dbReference type="SUPFAM" id="SSF52540">
    <property type="entry name" value="P-loop containing nucleoside triphosphate hydrolases"/>
    <property type="match status" value="1"/>
</dbReference>
<keyword evidence="2" id="KW-0418">Kinase</keyword>
<evidence type="ECO:0000313" key="3">
    <source>
        <dbReference type="Proteomes" id="UP000633936"/>
    </source>
</evidence>
<dbReference type="RefSeq" id="WP_118040938.1">
    <property type="nucleotide sequence ID" value="NZ_JACOQE010000013.1"/>
</dbReference>
<dbReference type="Proteomes" id="UP000633936">
    <property type="component" value="Unassembled WGS sequence"/>
</dbReference>
<gene>
    <name evidence="2" type="ORF">H8Z79_14480</name>
</gene>
<accession>A0ABR7I518</accession>
<reference evidence="2 3" key="1">
    <citation type="submission" date="2020-08" db="EMBL/GenBank/DDBJ databases">
        <title>Genome public.</title>
        <authorList>
            <person name="Liu C."/>
            <person name="Sun Q."/>
        </authorList>
    </citation>
    <scope>NUCLEOTIDE SEQUENCE [LARGE SCALE GENOMIC DNA]</scope>
    <source>
        <strain evidence="2 3">27-44</strain>
    </source>
</reference>
<dbReference type="InterPro" id="IPR006083">
    <property type="entry name" value="PRK/URK"/>
</dbReference>
<evidence type="ECO:0000313" key="2">
    <source>
        <dbReference type="EMBL" id="MBC5741617.1"/>
    </source>
</evidence>
<sequence length="207" mass="23566">MVISIYGGSGSGKTTLATALQQYFLNDGRGCYLLSDDDYPHRIPKRNDEEQLRVYKEAGEDGLRGYLGTKKEIDFARINEVLAAFHEGKDTITLRHLERKDGEISSEETDFSGISVLLLEWTHGGSDDLHGVDLSVFLESSPEETKERRIRRNRDENAASPFICRVVELEQEKLEVQRKNAGCIFFFLHSAEPVPFRSRPGIFRDRL</sequence>
<proteinExistence type="predicted"/>
<name>A0ABR7I518_9FIRM</name>
<dbReference type="InterPro" id="IPR027417">
    <property type="entry name" value="P-loop_NTPase"/>
</dbReference>
<dbReference type="EMBL" id="JACOQE010000013">
    <property type="protein sequence ID" value="MBC5741617.1"/>
    <property type="molecule type" value="Genomic_DNA"/>
</dbReference>
<keyword evidence="3" id="KW-1185">Reference proteome</keyword>
<evidence type="ECO:0000259" key="1">
    <source>
        <dbReference type="Pfam" id="PF00485"/>
    </source>
</evidence>
<dbReference type="Pfam" id="PF00485">
    <property type="entry name" value="PRK"/>
    <property type="match status" value="1"/>
</dbReference>